<dbReference type="Pfam" id="PF07762">
    <property type="entry name" value="DUF1618"/>
    <property type="match status" value="1"/>
</dbReference>
<dbReference type="FunCoup" id="A0A1Z5RQW4">
    <property type="interactions" value="6"/>
</dbReference>
<dbReference type="AlphaFoldDB" id="A0A1Z5RQW4"/>
<organism evidence="2 3">
    <name type="scientific">Sorghum bicolor</name>
    <name type="common">Sorghum</name>
    <name type="synonym">Sorghum vulgare</name>
    <dbReference type="NCBI Taxonomy" id="4558"/>
    <lineage>
        <taxon>Eukaryota</taxon>
        <taxon>Viridiplantae</taxon>
        <taxon>Streptophyta</taxon>
        <taxon>Embryophyta</taxon>
        <taxon>Tracheophyta</taxon>
        <taxon>Spermatophyta</taxon>
        <taxon>Magnoliopsida</taxon>
        <taxon>Liliopsida</taxon>
        <taxon>Poales</taxon>
        <taxon>Poaceae</taxon>
        <taxon>PACMAD clade</taxon>
        <taxon>Panicoideae</taxon>
        <taxon>Andropogonodae</taxon>
        <taxon>Andropogoneae</taxon>
        <taxon>Sorghinae</taxon>
        <taxon>Sorghum</taxon>
    </lineage>
</organism>
<dbReference type="InParanoid" id="A0A1Z5RQW4"/>
<gene>
    <name evidence="2" type="ORF">SORBI_3004G346750</name>
</gene>
<keyword evidence="3" id="KW-1185">Reference proteome</keyword>
<dbReference type="InterPro" id="IPR011676">
    <property type="entry name" value="DUF1618"/>
</dbReference>
<accession>A0A1Z5RQW4</accession>
<dbReference type="EMBL" id="CM000763">
    <property type="protein sequence ID" value="OQU85959.1"/>
    <property type="molecule type" value="Genomic_DNA"/>
</dbReference>
<reference evidence="2 3" key="1">
    <citation type="journal article" date="2009" name="Nature">
        <title>The Sorghum bicolor genome and the diversification of grasses.</title>
        <authorList>
            <person name="Paterson A.H."/>
            <person name="Bowers J.E."/>
            <person name="Bruggmann R."/>
            <person name="Dubchak I."/>
            <person name="Grimwood J."/>
            <person name="Gundlach H."/>
            <person name="Haberer G."/>
            <person name="Hellsten U."/>
            <person name="Mitros T."/>
            <person name="Poliakov A."/>
            <person name="Schmutz J."/>
            <person name="Spannagl M."/>
            <person name="Tang H."/>
            <person name="Wang X."/>
            <person name="Wicker T."/>
            <person name="Bharti A.K."/>
            <person name="Chapman J."/>
            <person name="Feltus F.A."/>
            <person name="Gowik U."/>
            <person name="Grigoriev I.V."/>
            <person name="Lyons E."/>
            <person name="Maher C.A."/>
            <person name="Martis M."/>
            <person name="Narechania A."/>
            <person name="Otillar R.P."/>
            <person name="Penning B.W."/>
            <person name="Salamov A.A."/>
            <person name="Wang Y."/>
            <person name="Zhang L."/>
            <person name="Carpita N.C."/>
            <person name="Freeling M."/>
            <person name="Gingle A.R."/>
            <person name="Hash C.T."/>
            <person name="Keller B."/>
            <person name="Klein P."/>
            <person name="Kresovich S."/>
            <person name="McCann M.C."/>
            <person name="Ming R."/>
            <person name="Peterson D.G."/>
            <person name="Mehboob-ur-Rahman"/>
            <person name="Ware D."/>
            <person name="Westhoff P."/>
            <person name="Mayer K.F."/>
            <person name="Messing J."/>
            <person name="Rokhsar D.S."/>
        </authorList>
    </citation>
    <scope>NUCLEOTIDE SEQUENCE [LARGE SCALE GENOMIC DNA]</scope>
    <source>
        <strain evidence="3">cv. BTx623</strain>
    </source>
</reference>
<reference evidence="3" key="2">
    <citation type="journal article" date="2018" name="Plant J.">
        <title>The Sorghum bicolor reference genome: improved assembly, gene annotations, a transcriptome atlas, and signatures of genome organization.</title>
        <authorList>
            <person name="McCormick R.F."/>
            <person name="Truong S.K."/>
            <person name="Sreedasyam A."/>
            <person name="Jenkins J."/>
            <person name="Shu S."/>
            <person name="Sims D."/>
            <person name="Kennedy M."/>
            <person name="Amirebrahimi M."/>
            <person name="Weers B.D."/>
            <person name="McKinley B."/>
            <person name="Mattison A."/>
            <person name="Morishige D.T."/>
            <person name="Grimwood J."/>
            <person name="Schmutz J."/>
            <person name="Mullet J.E."/>
        </authorList>
    </citation>
    <scope>NUCLEOTIDE SEQUENCE [LARGE SCALE GENOMIC DNA]</scope>
    <source>
        <strain evidence="3">cv. BTx623</strain>
    </source>
</reference>
<evidence type="ECO:0000313" key="3">
    <source>
        <dbReference type="Proteomes" id="UP000000768"/>
    </source>
</evidence>
<dbReference type="PANTHER" id="PTHR33086:SF59">
    <property type="entry name" value="EXPRESSED PROTEIN"/>
    <property type="match status" value="1"/>
</dbReference>
<dbReference type="Gramene" id="OQU85959">
    <property type="protein sequence ID" value="OQU85959"/>
    <property type="gene ID" value="SORBI_3004G346750"/>
</dbReference>
<dbReference type="STRING" id="4558.A0A1Z5RQW4"/>
<dbReference type="PANTHER" id="PTHR33086">
    <property type="entry name" value="OS05G0468200 PROTEIN-RELATED"/>
    <property type="match status" value="1"/>
</dbReference>
<protein>
    <recommendedName>
        <fullName evidence="1">DUF1618 domain-containing protein</fullName>
    </recommendedName>
</protein>
<feature type="domain" description="DUF1618" evidence="1">
    <location>
        <begin position="172"/>
        <end position="295"/>
    </location>
</feature>
<proteinExistence type="predicted"/>
<evidence type="ECO:0000259" key="1">
    <source>
        <dbReference type="Pfam" id="PF07762"/>
    </source>
</evidence>
<dbReference type="Proteomes" id="UP000000768">
    <property type="component" value="Chromosome 4"/>
</dbReference>
<sequence length="479" mass="53755">MAPPSAAPQWVVLRRSPRTSMDLPEGADIALELALLVPPSLGARGSGVLAADPSGILLLSSSCGTDPLAATEPASVSYHLCDTVFKASSHVPVPERPPVDDDTGVAGLVISDNDNNIMVAELSICDNAATLRCFSMETSMWTTHENLRSPPSIKRRQWCSTYALSYRGRLWWVDLLQGLVACDPFADNPELHFVPLPSCYRRIVLAAHREGLSKLRCVSLSCEKLRLVVMNRRISDSETRIKLWTLADYEAGKWTLDFDVRIQDIWDHQSYQITGLPMERPVLAFVHPNNAHVVYFFLQQKLFAVDLQTAKVTESENSGRDDGQHFLAWELPSSLRTSGPSPTQESRSTFDFDSIADSFCGAYGLALADMEFHQLSRIALAYLNRKKKPEDNIYKFSERLFLQIFEEEKENNIRMKKYAHMNFYADTGSKKVLVFAEFHSDAVCDGDRDEWTLSSCKTLTGSFHGNSFSFKLMFMRNAS</sequence>
<evidence type="ECO:0000313" key="2">
    <source>
        <dbReference type="EMBL" id="OQU85959.1"/>
    </source>
</evidence>
<dbReference type="ExpressionAtlas" id="A0A1Z5RQW4">
    <property type="expression patterns" value="baseline"/>
</dbReference>
<name>A0A1Z5RQW4_SORBI</name>